<feature type="transmembrane region" description="Helical" evidence="1">
    <location>
        <begin position="28"/>
        <end position="49"/>
    </location>
</feature>
<reference evidence="2 3" key="1">
    <citation type="journal article" date="2019" name="Emerg. Microbes Infect.">
        <title>Comprehensive subspecies identification of 175 nontuberculous mycobacteria species based on 7547 genomic profiles.</title>
        <authorList>
            <person name="Matsumoto Y."/>
            <person name="Kinjo T."/>
            <person name="Motooka D."/>
            <person name="Nabeya D."/>
            <person name="Jung N."/>
            <person name="Uechi K."/>
            <person name="Horii T."/>
            <person name="Iida T."/>
            <person name="Fujita J."/>
            <person name="Nakamura S."/>
        </authorList>
    </citation>
    <scope>NUCLEOTIDE SEQUENCE [LARGE SCALE GENOMIC DNA]</scope>
    <source>
        <strain evidence="2 3">JCM 17783</strain>
    </source>
</reference>
<keyword evidence="1" id="KW-0812">Transmembrane</keyword>
<proteinExistence type="predicted"/>
<organism evidence="2 3">
    <name type="scientific">Mycobacterium stomatepiae</name>
    <dbReference type="NCBI Taxonomy" id="470076"/>
    <lineage>
        <taxon>Bacteria</taxon>
        <taxon>Bacillati</taxon>
        <taxon>Actinomycetota</taxon>
        <taxon>Actinomycetes</taxon>
        <taxon>Mycobacteriales</taxon>
        <taxon>Mycobacteriaceae</taxon>
        <taxon>Mycobacterium</taxon>
        <taxon>Mycobacterium simiae complex</taxon>
    </lineage>
</organism>
<evidence type="ECO:0000313" key="2">
    <source>
        <dbReference type="EMBL" id="BBY25733.1"/>
    </source>
</evidence>
<gene>
    <name evidence="2" type="ORF">MSTO_59380</name>
</gene>
<dbReference type="InterPro" id="IPR033459">
    <property type="entry name" value="AveC-like"/>
</dbReference>
<feature type="transmembrane region" description="Helical" evidence="1">
    <location>
        <begin position="100"/>
        <end position="117"/>
    </location>
</feature>
<feature type="transmembrane region" description="Helical" evidence="1">
    <location>
        <begin position="195"/>
        <end position="220"/>
    </location>
</feature>
<keyword evidence="3" id="KW-1185">Reference proteome</keyword>
<feature type="transmembrane region" description="Helical" evidence="1">
    <location>
        <begin position="290"/>
        <end position="314"/>
    </location>
</feature>
<dbReference type="Pfam" id="PF17198">
    <property type="entry name" value="AveC_like"/>
    <property type="match status" value="1"/>
</dbReference>
<dbReference type="RefSeq" id="WP_163794100.1">
    <property type="nucleotide sequence ID" value="NZ_AP022587.1"/>
</dbReference>
<feature type="transmembrane region" description="Helical" evidence="1">
    <location>
        <begin position="69"/>
        <end position="88"/>
    </location>
</feature>
<evidence type="ECO:0000313" key="3">
    <source>
        <dbReference type="Proteomes" id="UP000467130"/>
    </source>
</evidence>
<dbReference type="EMBL" id="AP022587">
    <property type="protein sequence ID" value="BBY25733.1"/>
    <property type="molecule type" value="Genomic_DNA"/>
</dbReference>
<keyword evidence="1" id="KW-0472">Membrane</keyword>
<sequence length="393" mass="44404">MNPDHVGAATALPSDAPIEPRTTRPVKLWAVIGCLMWILQVFVLVKWLTGPFFEQVPSGPVDPPTSMKVAIVAFLVVEWTLFAVFGYRWVIRPLVRDRRLSFDGMMFLCWCGWYWFWDPFGNYLSITYSYNAWVPNVGSWTNDIPGWNTPGSPGAQVPEPWLFTGGLYGTVIVATSMLGCAIMRALRRRYPHLGVVGLLITTYVIFVVLATLLELLWMRVGFYTYLATPSGLPVFFPDTYYKYPFVEGMFFSGMLTSMVYLRWSINDRGESVAGRGITTMRIANGPKSGIRLMSIVGFTNVIVFLVFYVPYLLIWSPHPEKVPLDIQRRSYFMNGLCGPQTHIACPDKNVPLLREGSVTITPDGKLYIPDGVQLPSGPTTFDEAQRLYEEGRR</sequence>
<accession>A0A7I7QHC0</accession>
<dbReference type="Proteomes" id="UP000467130">
    <property type="component" value="Chromosome"/>
</dbReference>
<name>A0A7I7QHC0_9MYCO</name>
<feature type="transmembrane region" description="Helical" evidence="1">
    <location>
        <begin position="161"/>
        <end position="183"/>
    </location>
</feature>
<feature type="transmembrane region" description="Helical" evidence="1">
    <location>
        <begin position="240"/>
        <end position="261"/>
    </location>
</feature>
<evidence type="ECO:0000256" key="1">
    <source>
        <dbReference type="SAM" id="Phobius"/>
    </source>
</evidence>
<protein>
    <submittedName>
        <fullName evidence="2">DUF5135 domain-containing protein</fullName>
    </submittedName>
</protein>
<dbReference type="AlphaFoldDB" id="A0A7I7QHC0"/>
<dbReference type="KEGG" id="msto:MSTO_59380"/>
<keyword evidence="1" id="KW-1133">Transmembrane helix</keyword>